<evidence type="ECO:0000256" key="12">
    <source>
        <dbReference type="ARBA" id="ARBA00023326"/>
    </source>
</evidence>
<dbReference type="EC" id="3.2.1.14" evidence="4"/>
<evidence type="ECO:0000259" key="15">
    <source>
        <dbReference type="PROSITE" id="PS51910"/>
    </source>
</evidence>
<dbReference type="InterPro" id="IPR017853">
    <property type="entry name" value="GH"/>
</dbReference>
<dbReference type="Gene3D" id="3.10.50.10">
    <property type="match status" value="1"/>
</dbReference>
<dbReference type="GO" id="GO:0008061">
    <property type="term" value="F:chitin binding"/>
    <property type="evidence" value="ECO:0007669"/>
    <property type="project" value="UniProtKB-KW"/>
</dbReference>
<dbReference type="Gene3D" id="3.20.20.80">
    <property type="entry name" value="Glycosidases"/>
    <property type="match status" value="1"/>
</dbReference>
<dbReference type="EMBL" id="BLZH01000011">
    <property type="protein sequence ID" value="GFP58819.1"/>
    <property type="molecule type" value="Genomic_DNA"/>
</dbReference>
<evidence type="ECO:0000256" key="5">
    <source>
        <dbReference type="ARBA" id="ARBA00022525"/>
    </source>
</evidence>
<evidence type="ECO:0000256" key="7">
    <source>
        <dbReference type="ARBA" id="ARBA00022801"/>
    </source>
</evidence>
<comment type="similarity">
    <text evidence="3">Belongs to the glycosyl hydrolase 18 family. Chitinase class V subfamily.</text>
</comment>
<keyword evidence="11 13" id="KW-0326">Glycosidase</keyword>
<proteinExistence type="inferred from homology"/>
<keyword evidence="5" id="KW-0964">Secreted</keyword>
<comment type="caution">
    <text evidence="16">The sequence shown here is derived from an EMBL/GenBank/DDBJ whole genome shotgun (WGS) entry which is preliminary data.</text>
</comment>
<dbReference type="AlphaFoldDB" id="A0A6V8R1U6"/>
<evidence type="ECO:0000256" key="3">
    <source>
        <dbReference type="ARBA" id="ARBA00008682"/>
    </source>
</evidence>
<dbReference type="InterPro" id="IPR001223">
    <property type="entry name" value="Glyco_hydro18_cat"/>
</dbReference>
<evidence type="ECO:0000256" key="9">
    <source>
        <dbReference type="ARBA" id="ARBA00023026"/>
    </source>
</evidence>
<keyword evidence="12" id="KW-0624">Polysaccharide degradation</keyword>
<dbReference type="Proteomes" id="UP000517252">
    <property type="component" value="Unassembled WGS sequence"/>
</dbReference>
<dbReference type="SMART" id="SM00636">
    <property type="entry name" value="Glyco_18"/>
    <property type="match status" value="1"/>
</dbReference>
<protein>
    <recommendedName>
        <fullName evidence="4">chitinase</fullName>
        <ecNumber evidence="4">3.2.1.14</ecNumber>
    </recommendedName>
</protein>
<evidence type="ECO:0000256" key="6">
    <source>
        <dbReference type="ARBA" id="ARBA00022669"/>
    </source>
</evidence>
<feature type="domain" description="GH18" evidence="15">
    <location>
        <begin position="1"/>
        <end position="316"/>
    </location>
</feature>
<dbReference type="PANTHER" id="PTHR47700:SF2">
    <property type="entry name" value="CHITINASE"/>
    <property type="match status" value="1"/>
</dbReference>
<evidence type="ECO:0000256" key="13">
    <source>
        <dbReference type="RuleBase" id="RU000489"/>
    </source>
</evidence>
<evidence type="ECO:0000256" key="4">
    <source>
        <dbReference type="ARBA" id="ARBA00012729"/>
    </source>
</evidence>
<feature type="region of interest" description="Disordered" evidence="14">
    <location>
        <begin position="451"/>
        <end position="476"/>
    </location>
</feature>
<evidence type="ECO:0000256" key="2">
    <source>
        <dbReference type="ARBA" id="ARBA00004613"/>
    </source>
</evidence>
<dbReference type="PROSITE" id="PS51910">
    <property type="entry name" value="GH18_2"/>
    <property type="match status" value="1"/>
</dbReference>
<name>A0A6V8R1U6_TRIAP</name>
<dbReference type="PANTHER" id="PTHR47700">
    <property type="entry name" value="V CHITINASE, PUTATIVE (AFU_ORTHOLOGUE AFUA_6G13720)-RELATED"/>
    <property type="match status" value="1"/>
</dbReference>
<keyword evidence="10" id="KW-0119">Carbohydrate metabolism</keyword>
<evidence type="ECO:0000256" key="8">
    <source>
        <dbReference type="ARBA" id="ARBA00023024"/>
    </source>
</evidence>
<dbReference type="PROSITE" id="PS01095">
    <property type="entry name" value="GH18_1"/>
    <property type="match status" value="1"/>
</dbReference>
<accession>A0A6V8R1U6</accession>
<evidence type="ECO:0000256" key="1">
    <source>
        <dbReference type="ARBA" id="ARBA00000822"/>
    </source>
</evidence>
<evidence type="ECO:0000313" key="17">
    <source>
        <dbReference type="Proteomes" id="UP000517252"/>
    </source>
</evidence>
<feature type="compositionally biased region" description="Pro residues" evidence="14">
    <location>
        <begin position="462"/>
        <end position="476"/>
    </location>
</feature>
<dbReference type="SUPFAM" id="SSF54556">
    <property type="entry name" value="Chitinase insertion domain"/>
    <property type="match status" value="1"/>
</dbReference>
<dbReference type="Pfam" id="PF00704">
    <property type="entry name" value="Glyco_hydro_18"/>
    <property type="match status" value="1"/>
</dbReference>
<dbReference type="GO" id="GO:0008843">
    <property type="term" value="F:endochitinase activity"/>
    <property type="evidence" value="ECO:0007669"/>
    <property type="project" value="UniProtKB-EC"/>
</dbReference>
<reference evidence="16 17" key="1">
    <citation type="submission" date="2020-07" db="EMBL/GenBank/DDBJ databases">
        <title>Trichoderma asperellum IC-1 whole genome shotgun sequence.</title>
        <authorList>
            <person name="Kanamasa S."/>
            <person name="Takahashi H."/>
        </authorList>
    </citation>
    <scope>NUCLEOTIDE SEQUENCE [LARGE SCALE GENOMIC DNA]</scope>
    <source>
        <strain evidence="16 17">IC-1</strain>
    </source>
</reference>
<evidence type="ECO:0000256" key="14">
    <source>
        <dbReference type="SAM" id="MobiDB-lite"/>
    </source>
</evidence>
<dbReference type="GO" id="GO:0005576">
    <property type="term" value="C:extracellular region"/>
    <property type="evidence" value="ECO:0007669"/>
    <property type="project" value="UniProtKB-SubCell"/>
</dbReference>
<dbReference type="InterPro" id="IPR029070">
    <property type="entry name" value="Chitinase_insertion_sf"/>
</dbReference>
<keyword evidence="9" id="KW-0843">Virulence</keyword>
<dbReference type="GO" id="GO:0000272">
    <property type="term" value="P:polysaccharide catabolic process"/>
    <property type="evidence" value="ECO:0007669"/>
    <property type="project" value="UniProtKB-KW"/>
</dbReference>
<organism evidence="16 17">
    <name type="scientific">Trichoderma asperellum</name>
    <name type="common">Filamentous fungus</name>
    <dbReference type="NCBI Taxonomy" id="101201"/>
    <lineage>
        <taxon>Eukaryota</taxon>
        <taxon>Fungi</taxon>
        <taxon>Dikarya</taxon>
        <taxon>Ascomycota</taxon>
        <taxon>Pezizomycotina</taxon>
        <taxon>Sordariomycetes</taxon>
        <taxon>Hypocreomycetidae</taxon>
        <taxon>Hypocreales</taxon>
        <taxon>Hypocreaceae</taxon>
        <taxon>Trichoderma</taxon>
    </lineage>
</organism>
<dbReference type="OrthoDB" id="73875at2759"/>
<evidence type="ECO:0000256" key="10">
    <source>
        <dbReference type="ARBA" id="ARBA00023277"/>
    </source>
</evidence>
<evidence type="ECO:0000256" key="11">
    <source>
        <dbReference type="ARBA" id="ARBA00023295"/>
    </source>
</evidence>
<keyword evidence="6" id="KW-0147">Chitin-binding</keyword>
<keyword evidence="8" id="KW-0146">Chitin degradation</keyword>
<dbReference type="InterPro" id="IPR011583">
    <property type="entry name" value="Chitinase_II/V-like_cat"/>
</dbReference>
<keyword evidence="7 13" id="KW-0378">Hydrolase</keyword>
<dbReference type="GO" id="GO:0006032">
    <property type="term" value="P:chitin catabolic process"/>
    <property type="evidence" value="ECO:0007669"/>
    <property type="project" value="UniProtKB-KW"/>
</dbReference>
<sequence length="536" mass="57658">MFNEFKTLKNVKKILSFGGWSFSTDFDTAPIFRKGVTSAQRQLFATNVAKFIVDNGLDGVDFDWEYPGASDIPGVPPGDPQDGATYVEFLGLMRAALPSKYSVSLAAPASFWYLRGFPLANMHQYLDYIIYMTYDLHGQWDYGHKWASPGCPAGNCFRSYVNQTEVNDALVMITKAGVPAKKVIVGMPMYGRSFKMTKSGCWGPDCTYVGADSGAAPGRCTDTKGYISKFEIREIIKKGGVEQHHSDDGDIPICNGLEWVSWMNTDSYQKRLNWVKGLNFGGTSDWAIDLDANYGANDGGGKGDDGSTGKGESGSAGNVIISPDIYSQKGDAQVSCQPPCNFVFPPWILDQPTTISPPKATVTYFENWSTTITVKGAAITTTASSVTTTVISIPPITTKTISVWNHSWNSTNATIWLTASVPIPPLTLTRTSTSSSDFVRPVITWTYSPGPYPSLQTANPGKPDPTPPGPPSPPPLLQGRLVSQVSRAANLARLIATLGIQAALAYADASALSAPEKAALEAAAWPPQVNQAAVTL</sequence>
<evidence type="ECO:0000313" key="16">
    <source>
        <dbReference type="EMBL" id="GFP58819.1"/>
    </source>
</evidence>
<gene>
    <name evidence="16" type="ORF">TASIC1_0011018600</name>
</gene>
<dbReference type="InterPro" id="IPR053214">
    <property type="entry name" value="LysM12-like"/>
</dbReference>
<comment type="subcellular location">
    <subcellularLocation>
        <location evidence="2">Secreted</location>
    </subcellularLocation>
</comment>
<dbReference type="InterPro" id="IPR001579">
    <property type="entry name" value="Glyco_hydro_18_chit_AS"/>
</dbReference>
<dbReference type="SUPFAM" id="SSF51445">
    <property type="entry name" value="(Trans)glycosidases"/>
    <property type="match status" value="1"/>
</dbReference>
<comment type="catalytic activity">
    <reaction evidence="1">
        <text>Random endo-hydrolysis of N-acetyl-beta-D-glucosaminide (1-&gt;4)-beta-linkages in chitin and chitodextrins.</text>
        <dbReference type="EC" id="3.2.1.14"/>
    </reaction>
</comment>